<dbReference type="Proteomes" id="UP000245802">
    <property type="component" value="Chromosome"/>
</dbReference>
<protein>
    <submittedName>
        <fullName evidence="3">Sigma-70 family RNA polymerase sigma factor</fullName>
    </submittedName>
</protein>
<organism evidence="3 4">
    <name type="scientific">Gemmata obscuriglobus</name>
    <dbReference type="NCBI Taxonomy" id="114"/>
    <lineage>
        <taxon>Bacteria</taxon>
        <taxon>Pseudomonadati</taxon>
        <taxon>Planctomycetota</taxon>
        <taxon>Planctomycetia</taxon>
        <taxon>Gemmatales</taxon>
        <taxon>Gemmataceae</taxon>
        <taxon>Gemmata</taxon>
    </lineage>
</organism>
<dbReference type="Gene3D" id="1.10.1740.10">
    <property type="match status" value="1"/>
</dbReference>
<evidence type="ECO:0000313" key="3">
    <source>
        <dbReference type="EMBL" id="AWM40693.1"/>
    </source>
</evidence>
<proteinExistence type="predicted"/>
<keyword evidence="4" id="KW-1185">Reference proteome</keyword>
<dbReference type="EMBL" id="CP025958">
    <property type="protein sequence ID" value="AWM40693.1"/>
    <property type="molecule type" value="Genomic_DNA"/>
</dbReference>
<dbReference type="RefSeq" id="WP_010045915.1">
    <property type="nucleotide sequence ID" value="NZ_CP025958.1"/>
</dbReference>
<dbReference type="GO" id="GO:0003700">
    <property type="term" value="F:DNA-binding transcription factor activity"/>
    <property type="evidence" value="ECO:0007669"/>
    <property type="project" value="InterPro"/>
</dbReference>
<name>A0A2Z3H3V6_9BACT</name>
<evidence type="ECO:0000259" key="2">
    <source>
        <dbReference type="Pfam" id="PF07638"/>
    </source>
</evidence>
<feature type="domain" description="RNA polymerase sigma-70 ECF-like HTH" evidence="2">
    <location>
        <begin position="5"/>
        <end position="173"/>
    </location>
</feature>
<dbReference type="Pfam" id="PF07638">
    <property type="entry name" value="Sigma70_ECF"/>
    <property type="match status" value="1"/>
</dbReference>
<dbReference type="KEGG" id="gog:C1280_29385"/>
<dbReference type="GO" id="GO:0006352">
    <property type="term" value="P:DNA-templated transcription initiation"/>
    <property type="evidence" value="ECO:0007669"/>
    <property type="project" value="InterPro"/>
</dbReference>
<accession>A0A2Z3H3V6</accession>
<dbReference type="OrthoDB" id="274519at2"/>
<dbReference type="InterPro" id="IPR013325">
    <property type="entry name" value="RNA_pol_sigma_r2"/>
</dbReference>
<evidence type="ECO:0000313" key="4">
    <source>
        <dbReference type="Proteomes" id="UP000245802"/>
    </source>
</evidence>
<dbReference type="AlphaFoldDB" id="A0A2Z3H3V6"/>
<dbReference type="SUPFAM" id="SSF88946">
    <property type="entry name" value="Sigma2 domain of RNA polymerase sigma factors"/>
    <property type="match status" value="1"/>
</dbReference>
<sequence>MDPTRDIGALLAAFRAGEPWAAEELYARFGPTIRANVRRRLPPQLRSRFDSVDFVQDVWASFLIAPSEGRAFTSPQALANFLARVAHNKVVEMSRQQLGTQKYDRSREVPAAGAEPPDRAPSPSQVVIADERWERLLQNFSGRQRVVAERLRDGYGLDDIVRLTDVSLSTVNRIVRRLKDLAGV</sequence>
<gene>
    <name evidence="3" type="ORF">C1280_29385</name>
</gene>
<feature type="region of interest" description="Disordered" evidence="1">
    <location>
        <begin position="96"/>
        <end position="124"/>
    </location>
</feature>
<evidence type="ECO:0000256" key="1">
    <source>
        <dbReference type="SAM" id="MobiDB-lite"/>
    </source>
</evidence>
<reference evidence="3 4" key="1">
    <citation type="submission" date="2018-01" db="EMBL/GenBank/DDBJ databases">
        <title>G. obscuriglobus.</title>
        <authorList>
            <person name="Franke J."/>
            <person name="Blomberg W."/>
            <person name="Selmecki A."/>
        </authorList>
    </citation>
    <scope>NUCLEOTIDE SEQUENCE [LARGE SCALE GENOMIC DNA]</scope>
    <source>
        <strain evidence="3 4">DSM 5831</strain>
    </source>
</reference>
<dbReference type="InterPro" id="IPR053812">
    <property type="entry name" value="HTH_Sigma70_ECF-like"/>
</dbReference>